<feature type="binding site" evidence="9">
    <location>
        <position position="253"/>
    </location>
    <ligand>
        <name>Mg(2+)</name>
        <dbReference type="ChEBI" id="CHEBI:18420"/>
    </ligand>
</feature>
<reference evidence="13" key="1">
    <citation type="submission" date="2025-08" db="UniProtKB">
        <authorList>
            <consortium name="RefSeq"/>
        </authorList>
    </citation>
    <scope>IDENTIFICATION</scope>
    <source>
        <strain evidence="13">USDA-PBARC FA_bdor</strain>
        <tissue evidence="13">Whole organism</tissue>
    </source>
</reference>
<feature type="binding site" evidence="9">
    <location>
        <position position="147"/>
    </location>
    <ligand>
        <name>ATP</name>
        <dbReference type="ChEBI" id="CHEBI:30616"/>
    </ligand>
</feature>
<dbReference type="KEGG" id="fas:105272623"/>
<dbReference type="InterPro" id="IPR011761">
    <property type="entry name" value="ATP-grasp"/>
</dbReference>
<dbReference type="EC" id="6.2.1.5" evidence="9"/>
<dbReference type="SUPFAM" id="SSF52210">
    <property type="entry name" value="Succinyl-CoA synthetase domains"/>
    <property type="match status" value="1"/>
</dbReference>
<evidence type="ECO:0000256" key="2">
    <source>
        <dbReference type="ARBA" id="ARBA00022532"/>
    </source>
</evidence>
<dbReference type="PROSITE" id="PS50975">
    <property type="entry name" value="ATP_GRASP"/>
    <property type="match status" value="1"/>
</dbReference>
<evidence type="ECO:0000313" key="13">
    <source>
        <dbReference type="RefSeq" id="XP_011313126.1"/>
    </source>
</evidence>
<comment type="function">
    <text evidence="9">Succinyl-CoA synthetase functions in the citric acid cycle (TCA), coupling the hydrolysis of succinyl-CoA to the synthesis of ATP and thus represents the only step of substrate-level phosphorylation in the TCA. The beta subunit provides nucleotide specificity of the enzyme and binds the substrate succinate, while the binding sites for coenzyme A and phosphate are found in the alpha subunit.</text>
</comment>
<dbReference type="HAMAP" id="MF_00558">
    <property type="entry name" value="Succ_CoA_beta"/>
    <property type="match status" value="1"/>
</dbReference>
<keyword evidence="3 9" id="KW-0436">Ligase</keyword>
<dbReference type="GO" id="GO:0000287">
    <property type="term" value="F:magnesium ion binding"/>
    <property type="evidence" value="ECO:0007669"/>
    <property type="project" value="UniProtKB-UniRule"/>
</dbReference>
<dbReference type="InterPro" id="IPR016102">
    <property type="entry name" value="Succinyl-CoA_synth-like"/>
</dbReference>
<keyword evidence="9" id="KW-0496">Mitochondrion</keyword>
<comment type="cofactor">
    <cofactor evidence="9">
        <name>Mg(2+)</name>
        <dbReference type="ChEBI" id="CHEBI:18420"/>
    </cofactor>
    <text evidence="9">Binds 1 Mg(2+) ion per subunit.</text>
</comment>
<dbReference type="GO" id="GO:0005739">
    <property type="term" value="C:mitochondrion"/>
    <property type="evidence" value="ECO:0007669"/>
    <property type="project" value="UniProtKB-SubCell"/>
</dbReference>
<dbReference type="InterPro" id="IPR005809">
    <property type="entry name" value="Succ_CoA_ligase-like_bsu"/>
</dbReference>
<feature type="domain" description="ATP-grasp" evidence="11">
    <location>
        <begin position="42"/>
        <end position="88"/>
    </location>
</feature>
<organism evidence="12 13">
    <name type="scientific">Fopius arisanus</name>
    <dbReference type="NCBI Taxonomy" id="64838"/>
    <lineage>
        <taxon>Eukaryota</taxon>
        <taxon>Metazoa</taxon>
        <taxon>Ecdysozoa</taxon>
        <taxon>Arthropoda</taxon>
        <taxon>Hexapoda</taxon>
        <taxon>Insecta</taxon>
        <taxon>Pterygota</taxon>
        <taxon>Neoptera</taxon>
        <taxon>Endopterygota</taxon>
        <taxon>Hymenoptera</taxon>
        <taxon>Apocrita</taxon>
        <taxon>Ichneumonoidea</taxon>
        <taxon>Braconidae</taxon>
        <taxon>Opiinae</taxon>
        <taxon>Fopius</taxon>
    </lineage>
</organism>
<dbReference type="GO" id="GO:0042709">
    <property type="term" value="C:succinate-CoA ligase complex"/>
    <property type="evidence" value="ECO:0007669"/>
    <property type="project" value="TreeGrafter"/>
</dbReference>
<dbReference type="InterPro" id="IPR017866">
    <property type="entry name" value="Succ-CoA_synthase_bsu_CS"/>
</dbReference>
<dbReference type="InterPro" id="IPR013650">
    <property type="entry name" value="ATP-grasp_succ-CoA_synth-type"/>
</dbReference>
<evidence type="ECO:0000259" key="11">
    <source>
        <dbReference type="PROSITE" id="PS50975"/>
    </source>
</evidence>
<dbReference type="GO" id="GO:0006104">
    <property type="term" value="P:succinyl-CoA metabolic process"/>
    <property type="evidence" value="ECO:0007669"/>
    <property type="project" value="TreeGrafter"/>
</dbReference>
<dbReference type="PANTHER" id="PTHR11815:SF1">
    <property type="entry name" value="SUCCINATE--COA LIGASE [ADP-FORMING] SUBUNIT BETA, MITOCHONDRIAL"/>
    <property type="match status" value="1"/>
</dbReference>
<keyword evidence="8" id="KW-0809">Transit peptide</keyword>
<dbReference type="InterPro" id="IPR013815">
    <property type="entry name" value="ATP_grasp_subdomain_1"/>
</dbReference>
<evidence type="ECO:0000256" key="1">
    <source>
        <dbReference type="ARBA" id="ARBA00005064"/>
    </source>
</evidence>
<dbReference type="PIRSF" id="PIRSF001554">
    <property type="entry name" value="SucCS_beta"/>
    <property type="match status" value="1"/>
</dbReference>
<accession>A0A9R1UAH7</accession>
<keyword evidence="12" id="KW-1185">Reference proteome</keyword>
<dbReference type="NCBIfam" id="NF001913">
    <property type="entry name" value="PRK00696.1"/>
    <property type="match status" value="1"/>
</dbReference>
<feature type="binding site" evidence="9">
    <location>
        <position position="79"/>
    </location>
    <ligand>
        <name>ATP</name>
        <dbReference type="ChEBI" id="CHEBI:30616"/>
    </ligand>
</feature>
<dbReference type="OrthoDB" id="1552at2759"/>
<evidence type="ECO:0000256" key="3">
    <source>
        <dbReference type="ARBA" id="ARBA00022598"/>
    </source>
</evidence>
<comment type="subcellular location">
    <subcellularLocation>
        <location evidence="9">Mitochondrion</location>
    </subcellularLocation>
</comment>
<protein>
    <recommendedName>
        <fullName evidence="9">Succinate--CoA ligase [ADP-forming] subunit beta, mitochondrial</fullName>
        <ecNumber evidence="9">6.2.1.5</ecNumber>
    </recommendedName>
    <alternativeName>
        <fullName evidence="9">Succinyl-CoA synthetase beta chain</fullName>
        <shortName evidence="9">SCS-beta</shortName>
    </alternativeName>
</protein>
<comment type="similarity">
    <text evidence="9 10">Belongs to the succinate/malate CoA ligase beta subunit family.</text>
</comment>
<feature type="binding site" evidence="9">
    <location>
        <position position="239"/>
    </location>
    <ligand>
        <name>Mg(2+)</name>
        <dbReference type="ChEBI" id="CHEBI:18420"/>
    </ligand>
</feature>
<dbReference type="NCBIfam" id="TIGR01016">
    <property type="entry name" value="sucCoAbeta"/>
    <property type="match status" value="1"/>
</dbReference>
<feature type="binding site" evidence="9">
    <location>
        <begin position="86"/>
        <end position="88"/>
    </location>
    <ligand>
        <name>ATP</name>
        <dbReference type="ChEBI" id="CHEBI:30616"/>
    </ligand>
</feature>
<evidence type="ECO:0000256" key="8">
    <source>
        <dbReference type="ARBA" id="ARBA00022946"/>
    </source>
</evidence>
<proteinExistence type="inferred from homology"/>
<dbReference type="Gene3D" id="3.30.470.20">
    <property type="entry name" value="ATP-grasp fold, B domain"/>
    <property type="match status" value="1"/>
</dbReference>
<dbReference type="Proteomes" id="UP000694866">
    <property type="component" value="Unplaced"/>
</dbReference>
<dbReference type="PANTHER" id="PTHR11815">
    <property type="entry name" value="SUCCINYL-COA SYNTHETASE BETA CHAIN"/>
    <property type="match status" value="1"/>
</dbReference>
<dbReference type="GO" id="GO:0005524">
    <property type="term" value="F:ATP binding"/>
    <property type="evidence" value="ECO:0007669"/>
    <property type="project" value="UniProtKB-UniRule"/>
</dbReference>
<evidence type="ECO:0000313" key="12">
    <source>
        <dbReference type="Proteomes" id="UP000694866"/>
    </source>
</evidence>
<comment type="catalytic activity">
    <reaction evidence="9">
        <text>succinate + ATP + CoA = succinyl-CoA + ADP + phosphate</text>
        <dbReference type="Rhea" id="RHEA:17661"/>
        <dbReference type="ChEBI" id="CHEBI:30031"/>
        <dbReference type="ChEBI" id="CHEBI:30616"/>
        <dbReference type="ChEBI" id="CHEBI:43474"/>
        <dbReference type="ChEBI" id="CHEBI:57287"/>
        <dbReference type="ChEBI" id="CHEBI:57292"/>
        <dbReference type="ChEBI" id="CHEBI:456216"/>
        <dbReference type="EC" id="6.2.1.5"/>
    </reaction>
</comment>
<evidence type="ECO:0000256" key="4">
    <source>
        <dbReference type="ARBA" id="ARBA00022723"/>
    </source>
</evidence>
<dbReference type="GO" id="GO:0004775">
    <property type="term" value="F:succinate-CoA ligase (ADP-forming) activity"/>
    <property type="evidence" value="ECO:0007669"/>
    <property type="project" value="UniProtKB-UniRule"/>
</dbReference>
<dbReference type="FunFam" id="3.30.470.20:FF:000002">
    <property type="entry name" value="Succinate--CoA ligase [ADP-forming] subunit beta"/>
    <property type="match status" value="1"/>
</dbReference>
<dbReference type="Gene3D" id="3.40.50.261">
    <property type="entry name" value="Succinyl-CoA synthetase domains"/>
    <property type="match status" value="1"/>
</dbReference>
<gene>
    <name evidence="13" type="primary">LOC105272623</name>
</gene>
<keyword evidence="5 9" id="KW-0547">Nucleotide-binding</keyword>
<keyword evidence="7 9" id="KW-0460">Magnesium</keyword>
<keyword evidence="4 9" id="KW-0479">Metal-binding</keyword>
<dbReference type="AlphaFoldDB" id="A0A9R1UAH7"/>
<evidence type="ECO:0000256" key="6">
    <source>
        <dbReference type="ARBA" id="ARBA00022840"/>
    </source>
</evidence>
<feature type="binding site" evidence="9">
    <location>
        <position position="304"/>
    </location>
    <ligand>
        <name>substrate</name>
        <note>ligand shared with subunit alpha</note>
    </ligand>
</feature>
<dbReference type="Pfam" id="PF08442">
    <property type="entry name" value="ATP-grasp_2"/>
    <property type="match status" value="1"/>
</dbReference>
<dbReference type="Gene3D" id="3.30.1490.20">
    <property type="entry name" value="ATP-grasp fold, A domain"/>
    <property type="match status" value="1"/>
</dbReference>
<comment type="pathway">
    <text evidence="1 9">Carbohydrate metabolism; tricarboxylic acid cycle; succinate from succinyl-CoA (ligase route): step 1/1.</text>
</comment>
<evidence type="ECO:0000256" key="7">
    <source>
        <dbReference type="ARBA" id="ARBA00022842"/>
    </source>
</evidence>
<dbReference type="Pfam" id="PF00549">
    <property type="entry name" value="Ligase_CoA"/>
    <property type="match status" value="1"/>
</dbReference>
<dbReference type="FunFam" id="3.40.50.261:FF:000001">
    <property type="entry name" value="Succinate--CoA ligase [ADP-forming] subunit beta"/>
    <property type="match status" value="1"/>
</dbReference>
<evidence type="ECO:0000256" key="9">
    <source>
        <dbReference type="HAMAP-Rule" id="MF_03219"/>
    </source>
</evidence>
<dbReference type="GeneID" id="105272623"/>
<dbReference type="GO" id="GO:0006099">
    <property type="term" value="P:tricarboxylic acid cycle"/>
    <property type="evidence" value="ECO:0007669"/>
    <property type="project" value="UniProtKB-UniRule"/>
</dbReference>
<evidence type="ECO:0000256" key="5">
    <source>
        <dbReference type="ARBA" id="ARBA00022741"/>
    </source>
</evidence>
<dbReference type="InterPro" id="IPR005811">
    <property type="entry name" value="SUCC_ACL_C"/>
</dbReference>
<keyword evidence="6 9" id="KW-0067">ATP-binding</keyword>
<evidence type="ECO:0000256" key="10">
    <source>
        <dbReference type="RuleBase" id="RU361258"/>
    </source>
</evidence>
<dbReference type="SUPFAM" id="SSF56059">
    <property type="entry name" value="Glutathione synthetase ATP-binding domain-like"/>
    <property type="match status" value="1"/>
</dbReference>
<comment type="subunit">
    <text evidence="9 10">Heterodimer of an alpha and a beta subunit.</text>
</comment>
<dbReference type="PROSITE" id="PS01217">
    <property type="entry name" value="SUCCINYL_COA_LIG_3"/>
    <property type="match status" value="1"/>
</dbReference>
<sequence>MHSARALLTGLTRRIQKRQLLEGRRLVKDQIRRLNVHEHVAYSLLNQAGIPTPPFKVAKTPEEAAEHATCLDSRDIVLKAQVLTGGRGKGTFKGKDIGGVVLCDTPEQACVNAEKMIGEYLVTKQSGPEGKICNTVMITTRMFPRKEFYLAVMMERSFGGPAVIISTEGGVNIEDTAASRPDAIAYFPIDIDKGICPDEAQKIADKLGLEEKGGKAIAEIIINLYKLFIEKDALLLEINPLVEDICGDYYALDCKCNFDDSAEFRQKELFELRDWTQKDPRESQAEKFNLNYIPLDGNIACMVNGAGLAMATMDIIKLNGGEPANFLDVGGGASAETVKEAFKIISSDPKVDAIFVNIFGGIMRCDVIAEGIIKAAKELDLKIPVVSRLQGTKVEEARKLIQDAQLKIIPMDDMSEAAETSVKVAKMVQLARSMNLDINITLKTDKKENGGCDKNRSRCFTKC</sequence>
<feature type="binding site" evidence="9">
    <location>
        <begin position="361"/>
        <end position="363"/>
    </location>
    <ligand>
        <name>substrate</name>
        <note>ligand shared with subunit alpha</note>
    </ligand>
</feature>
<keyword evidence="2 9" id="KW-0816">Tricarboxylic acid cycle</keyword>
<dbReference type="RefSeq" id="XP_011313126.1">
    <property type="nucleotide sequence ID" value="XM_011314824.1"/>
</dbReference>
<name>A0A9R1UAH7_9HYME</name>